<keyword evidence="1" id="KW-0732">Signal</keyword>
<evidence type="ECO:0000256" key="1">
    <source>
        <dbReference type="SAM" id="SignalP"/>
    </source>
</evidence>
<evidence type="ECO:0008006" key="4">
    <source>
        <dbReference type="Google" id="ProtNLM"/>
    </source>
</evidence>
<dbReference type="EMBL" id="CP002608">
    <property type="protein sequence ID" value="AEB41042.1"/>
    <property type="molecule type" value="Genomic_DNA"/>
</dbReference>
<feature type="signal peptide" evidence="1">
    <location>
        <begin position="1"/>
        <end position="25"/>
    </location>
</feature>
<evidence type="ECO:0000313" key="3">
    <source>
        <dbReference type="Proteomes" id="UP000008305"/>
    </source>
</evidence>
<accession>A0AA34RC17</accession>
<reference evidence="2 3" key="1">
    <citation type="journal article" date="2011" name="J. Bacteriol.">
        <title>Genome sequence of the obligate intracellular animal pathogen Chlamydia pecorum E58.</title>
        <authorList>
            <person name="Mojica S."/>
            <person name="Huot Creasy H."/>
            <person name="Daugherty S."/>
            <person name="Read T.D."/>
            <person name="Kim T."/>
            <person name="Kaltenboeck B."/>
            <person name="Bavoil P."/>
            <person name="Myers G.S."/>
        </authorList>
    </citation>
    <scope>NUCLEOTIDE SEQUENCE [LARGE SCALE GENOMIC DNA]</scope>
    <source>
        <strain evidence="2 3">E58</strain>
    </source>
</reference>
<gene>
    <name evidence="2" type="ordered locus">G5S_0004</name>
</gene>
<dbReference type="Proteomes" id="UP000008305">
    <property type="component" value="Chromosome"/>
</dbReference>
<proteinExistence type="predicted"/>
<name>A0AA34RC17_CHLPE</name>
<protein>
    <recommendedName>
        <fullName evidence="4">Lipoprotein</fullName>
    </recommendedName>
</protein>
<dbReference type="KEGG" id="cpm:G5S_0004"/>
<feature type="chain" id="PRO_5041391419" description="Lipoprotein" evidence="1">
    <location>
        <begin position="26"/>
        <end position="98"/>
    </location>
</feature>
<evidence type="ECO:0000313" key="2">
    <source>
        <dbReference type="EMBL" id="AEB41042.1"/>
    </source>
</evidence>
<dbReference type="RefSeq" id="WP_013712121.1">
    <property type="nucleotide sequence ID" value="NC_015408.1"/>
</dbReference>
<keyword evidence="3" id="KW-1185">Reference proteome</keyword>
<dbReference type="AlphaFoldDB" id="A0AA34RC17"/>
<sequence>MKRILMLAIFSCMMCCFRVVSSVFGAEAILSQQHKHAPKVLPVVGLQFDEKSGTVPYSFYYPYSYSYYYPDTFGSKNTGQEEECYTRFEDGTFFYQCD</sequence>
<organism evidence="2 3">
    <name type="scientific">Chlamydia pecorum (strain ATCC VR-628 / DSM 29919 / E58)</name>
    <name type="common">Chlamydophila pecorum</name>
    <dbReference type="NCBI Taxonomy" id="331635"/>
    <lineage>
        <taxon>Bacteria</taxon>
        <taxon>Pseudomonadati</taxon>
        <taxon>Chlamydiota</taxon>
        <taxon>Chlamydiia</taxon>
        <taxon>Chlamydiales</taxon>
        <taxon>Chlamydiaceae</taxon>
        <taxon>Chlamydia/Chlamydophila group</taxon>
        <taxon>Chlamydia</taxon>
    </lineage>
</organism>